<organism evidence="1 2">
    <name type="scientific">Plakobranchus ocellatus</name>
    <dbReference type="NCBI Taxonomy" id="259542"/>
    <lineage>
        <taxon>Eukaryota</taxon>
        <taxon>Metazoa</taxon>
        <taxon>Spiralia</taxon>
        <taxon>Lophotrochozoa</taxon>
        <taxon>Mollusca</taxon>
        <taxon>Gastropoda</taxon>
        <taxon>Heterobranchia</taxon>
        <taxon>Euthyneura</taxon>
        <taxon>Panpulmonata</taxon>
        <taxon>Sacoglossa</taxon>
        <taxon>Placobranchoidea</taxon>
        <taxon>Plakobranchidae</taxon>
        <taxon>Plakobranchus</taxon>
    </lineage>
</organism>
<sequence length="94" mass="10119">MDNIAHKAVVSTVLEPTAPAILLMGHVTRAVRWAISLHSVIKFVIVAVMDKTAHRAVVSTVLELTAPAVLLMGHVTRAVSWVTSLHSVIKVFTS</sequence>
<dbReference type="Proteomes" id="UP000735302">
    <property type="component" value="Unassembled WGS sequence"/>
</dbReference>
<keyword evidence="2" id="KW-1185">Reference proteome</keyword>
<protein>
    <submittedName>
        <fullName evidence="1">Uncharacterized protein</fullName>
    </submittedName>
</protein>
<accession>A0AAV4A8I7</accession>
<evidence type="ECO:0000313" key="1">
    <source>
        <dbReference type="EMBL" id="GFO03934.1"/>
    </source>
</evidence>
<dbReference type="EMBL" id="BLXT01003733">
    <property type="protein sequence ID" value="GFO03934.1"/>
    <property type="molecule type" value="Genomic_DNA"/>
</dbReference>
<evidence type="ECO:0000313" key="2">
    <source>
        <dbReference type="Proteomes" id="UP000735302"/>
    </source>
</evidence>
<dbReference type="AlphaFoldDB" id="A0AAV4A8I7"/>
<gene>
    <name evidence="1" type="ORF">PoB_003043900</name>
</gene>
<reference evidence="1 2" key="1">
    <citation type="journal article" date="2021" name="Elife">
        <title>Chloroplast acquisition without the gene transfer in kleptoplastic sea slugs, Plakobranchus ocellatus.</title>
        <authorList>
            <person name="Maeda T."/>
            <person name="Takahashi S."/>
            <person name="Yoshida T."/>
            <person name="Shimamura S."/>
            <person name="Takaki Y."/>
            <person name="Nagai Y."/>
            <person name="Toyoda A."/>
            <person name="Suzuki Y."/>
            <person name="Arimoto A."/>
            <person name="Ishii H."/>
            <person name="Satoh N."/>
            <person name="Nishiyama T."/>
            <person name="Hasebe M."/>
            <person name="Maruyama T."/>
            <person name="Minagawa J."/>
            <person name="Obokata J."/>
            <person name="Shigenobu S."/>
        </authorList>
    </citation>
    <scope>NUCLEOTIDE SEQUENCE [LARGE SCALE GENOMIC DNA]</scope>
</reference>
<comment type="caution">
    <text evidence="1">The sequence shown here is derived from an EMBL/GenBank/DDBJ whole genome shotgun (WGS) entry which is preliminary data.</text>
</comment>
<name>A0AAV4A8I7_9GAST</name>
<proteinExistence type="predicted"/>